<dbReference type="PANTHER" id="PTHR33885:SF3">
    <property type="entry name" value="PHAGE SHOCK PROTEIN C"/>
    <property type="match status" value="1"/>
</dbReference>
<evidence type="ECO:0000256" key="3">
    <source>
        <dbReference type="ARBA" id="ARBA00022692"/>
    </source>
</evidence>
<sequence>MKKLTRNTDDRWIAGICSGLADYTGMDATVVRLVLVVLTVLGAGSLIIAYLVAWVLIPKRSDTIWVQPNDVPPTPPGPGQPSA</sequence>
<keyword evidence="2" id="KW-1003">Cell membrane</keyword>
<name>A0A5Q2ML27_9ACTN</name>
<dbReference type="AlphaFoldDB" id="A0A5Q2ML27"/>
<protein>
    <submittedName>
        <fullName evidence="6">PspC domain-containing protein</fullName>
    </submittedName>
</protein>
<keyword evidence="5" id="KW-0472">Membrane</keyword>
<evidence type="ECO:0000313" key="7">
    <source>
        <dbReference type="Proteomes" id="UP000392064"/>
    </source>
</evidence>
<dbReference type="Proteomes" id="UP000392064">
    <property type="component" value="Chromosome"/>
</dbReference>
<dbReference type="GO" id="GO:0005886">
    <property type="term" value="C:plasma membrane"/>
    <property type="evidence" value="ECO:0007669"/>
    <property type="project" value="UniProtKB-SubCell"/>
</dbReference>
<evidence type="ECO:0000256" key="4">
    <source>
        <dbReference type="ARBA" id="ARBA00022989"/>
    </source>
</evidence>
<dbReference type="InterPro" id="IPR007168">
    <property type="entry name" value="Phageshock_PspC_N"/>
</dbReference>
<dbReference type="Pfam" id="PF04024">
    <property type="entry name" value="PspC"/>
    <property type="match status" value="1"/>
</dbReference>
<keyword evidence="4" id="KW-1133">Transmembrane helix</keyword>
<dbReference type="RefSeq" id="WP_153654205.1">
    <property type="nucleotide sequence ID" value="NZ_CP045737.1"/>
</dbReference>
<accession>A0A5Q2ML27</accession>
<evidence type="ECO:0000256" key="5">
    <source>
        <dbReference type="ARBA" id="ARBA00023136"/>
    </source>
</evidence>
<evidence type="ECO:0000256" key="1">
    <source>
        <dbReference type="ARBA" id="ARBA00004162"/>
    </source>
</evidence>
<dbReference type="KEGG" id="aef:GEV26_14565"/>
<keyword evidence="7" id="KW-1185">Reference proteome</keyword>
<dbReference type="PANTHER" id="PTHR33885">
    <property type="entry name" value="PHAGE SHOCK PROTEIN C"/>
    <property type="match status" value="1"/>
</dbReference>
<evidence type="ECO:0000313" key="6">
    <source>
        <dbReference type="EMBL" id="QGG42499.1"/>
    </source>
</evidence>
<evidence type="ECO:0000256" key="2">
    <source>
        <dbReference type="ARBA" id="ARBA00022475"/>
    </source>
</evidence>
<comment type="subcellular location">
    <subcellularLocation>
        <location evidence="1">Cell membrane</location>
        <topology evidence="1">Single-pass membrane protein</topology>
    </subcellularLocation>
</comment>
<organism evidence="6 7">
    <name type="scientific">Aeromicrobium yanjiei</name>
    <dbReference type="NCBI Taxonomy" id="2662028"/>
    <lineage>
        <taxon>Bacteria</taxon>
        <taxon>Bacillati</taxon>
        <taxon>Actinomycetota</taxon>
        <taxon>Actinomycetes</taxon>
        <taxon>Propionibacteriales</taxon>
        <taxon>Nocardioidaceae</taxon>
        <taxon>Aeromicrobium</taxon>
    </lineage>
</organism>
<dbReference type="EMBL" id="CP045737">
    <property type="protein sequence ID" value="QGG42499.1"/>
    <property type="molecule type" value="Genomic_DNA"/>
</dbReference>
<reference evidence="6 7" key="1">
    <citation type="submission" date="2019-11" db="EMBL/GenBank/DDBJ databases">
        <authorList>
            <person name="Li J."/>
        </authorList>
    </citation>
    <scope>NUCLEOTIDE SEQUENCE [LARGE SCALE GENOMIC DNA]</scope>
    <source>
        <strain evidence="6 7">MF47</strain>
    </source>
</reference>
<proteinExistence type="predicted"/>
<dbReference type="InterPro" id="IPR052027">
    <property type="entry name" value="PspC"/>
</dbReference>
<keyword evidence="3" id="KW-0812">Transmembrane</keyword>
<gene>
    <name evidence="6" type="ORF">GEV26_14565</name>
</gene>